<evidence type="ECO:0000313" key="2">
    <source>
        <dbReference type="Proteomes" id="UP000054538"/>
    </source>
</evidence>
<proteinExistence type="predicted"/>
<evidence type="ECO:0000313" key="1">
    <source>
        <dbReference type="EMBL" id="KIK79777.1"/>
    </source>
</evidence>
<sequence>MRIHEPDGFALQEPTAKKISRSSLVSLGPHHEWSGDGHDKLNVVGFPIWAARDVFSGKWLGMWVVPNNHCGNTITYLYLSLVHQYGVGMLLQTTQVYGFVNALREYFLPHLLVDELPAHCFLKSVHNITIECGWLPLRQQWGDNVKVFWEAGHEVYNNMDFRQWLLVQWLWPKLIQQELDKLMDTFNNHVVCHNQKKKLPSGVSPNVAFALHAQFGGQDCLQKVNQHVVEQLMEEIGGEGLICFVDVGYVTHAQAIFDSLRFTELTLQNDWAILSAIVLPTLIVKCHGIK</sequence>
<organism evidence="1 2">
    <name type="scientific">Paxillus rubicundulus Ve08.2h10</name>
    <dbReference type="NCBI Taxonomy" id="930991"/>
    <lineage>
        <taxon>Eukaryota</taxon>
        <taxon>Fungi</taxon>
        <taxon>Dikarya</taxon>
        <taxon>Basidiomycota</taxon>
        <taxon>Agaricomycotina</taxon>
        <taxon>Agaricomycetes</taxon>
        <taxon>Agaricomycetidae</taxon>
        <taxon>Boletales</taxon>
        <taxon>Paxilineae</taxon>
        <taxon>Paxillaceae</taxon>
        <taxon>Paxillus</taxon>
    </lineage>
</organism>
<dbReference type="Proteomes" id="UP000054538">
    <property type="component" value="Unassembled WGS sequence"/>
</dbReference>
<dbReference type="PANTHER" id="PTHR46177:SF1">
    <property type="entry name" value="INTEGRASE CATALYTIC DOMAIN-CONTAINING PROTEIN"/>
    <property type="match status" value="1"/>
</dbReference>
<dbReference type="HOGENOM" id="CLU_039761_0_1_1"/>
<dbReference type="OrthoDB" id="5392716at2759"/>
<keyword evidence="2" id="KW-1185">Reference proteome</keyword>
<gene>
    <name evidence="1" type="ORF">PAXRUDRAFT_160336</name>
</gene>
<name>A0A0D0CA47_9AGAM</name>
<reference evidence="2" key="2">
    <citation type="submission" date="2015-01" db="EMBL/GenBank/DDBJ databases">
        <title>Evolutionary Origins and Diversification of the Mycorrhizal Mutualists.</title>
        <authorList>
            <consortium name="DOE Joint Genome Institute"/>
            <consortium name="Mycorrhizal Genomics Consortium"/>
            <person name="Kohler A."/>
            <person name="Kuo A."/>
            <person name="Nagy L.G."/>
            <person name="Floudas D."/>
            <person name="Copeland A."/>
            <person name="Barry K.W."/>
            <person name="Cichocki N."/>
            <person name="Veneault-Fourrey C."/>
            <person name="LaButti K."/>
            <person name="Lindquist E.A."/>
            <person name="Lipzen A."/>
            <person name="Lundell T."/>
            <person name="Morin E."/>
            <person name="Murat C."/>
            <person name="Riley R."/>
            <person name="Ohm R."/>
            <person name="Sun H."/>
            <person name="Tunlid A."/>
            <person name="Henrissat B."/>
            <person name="Grigoriev I.V."/>
            <person name="Hibbett D.S."/>
            <person name="Martin F."/>
        </authorList>
    </citation>
    <scope>NUCLEOTIDE SEQUENCE [LARGE SCALE GENOMIC DNA]</scope>
    <source>
        <strain evidence="2">Ve08.2h10</strain>
    </source>
</reference>
<dbReference type="AlphaFoldDB" id="A0A0D0CA47"/>
<dbReference type="EMBL" id="KN826186">
    <property type="protein sequence ID" value="KIK79777.1"/>
    <property type="molecule type" value="Genomic_DNA"/>
</dbReference>
<dbReference type="STRING" id="930991.A0A0D0CA47"/>
<accession>A0A0D0CA47</accession>
<reference evidence="1 2" key="1">
    <citation type="submission" date="2014-04" db="EMBL/GenBank/DDBJ databases">
        <authorList>
            <consortium name="DOE Joint Genome Institute"/>
            <person name="Kuo A."/>
            <person name="Kohler A."/>
            <person name="Jargeat P."/>
            <person name="Nagy L.G."/>
            <person name="Floudas D."/>
            <person name="Copeland A."/>
            <person name="Barry K.W."/>
            <person name="Cichocki N."/>
            <person name="Veneault-Fourrey C."/>
            <person name="LaButti K."/>
            <person name="Lindquist E.A."/>
            <person name="Lipzen A."/>
            <person name="Lundell T."/>
            <person name="Morin E."/>
            <person name="Murat C."/>
            <person name="Sun H."/>
            <person name="Tunlid A."/>
            <person name="Henrissat B."/>
            <person name="Grigoriev I.V."/>
            <person name="Hibbett D.S."/>
            <person name="Martin F."/>
            <person name="Nordberg H.P."/>
            <person name="Cantor M.N."/>
            <person name="Hua S.X."/>
        </authorList>
    </citation>
    <scope>NUCLEOTIDE SEQUENCE [LARGE SCALE GENOMIC DNA]</scope>
    <source>
        <strain evidence="1 2">Ve08.2h10</strain>
    </source>
</reference>
<dbReference type="InParanoid" id="A0A0D0CA47"/>
<protein>
    <submittedName>
        <fullName evidence="1">Uncharacterized protein</fullName>
    </submittedName>
</protein>
<dbReference type="PANTHER" id="PTHR46177">
    <property type="entry name" value="INTEGRASE CATALYTIC DOMAIN-CONTAINING PROTEIN"/>
    <property type="match status" value="1"/>
</dbReference>